<keyword evidence="1" id="KW-0732">Signal</keyword>
<evidence type="ECO:0000259" key="2">
    <source>
        <dbReference type="Pfam" id="PF05229"/>
    </source>
</evidence>
<evidence type="ECO:0000313" key="4">
    <source>
        <dbReference type="Proteomes" id="UP000622707"/>
    </source>
</evidence>
<reference evidence="3 4" key="1">
    <citation type="journal article" date="2017" name="Int. J. Syst. Evol. Microbiol.">
        <title>Ramlibacter alkalitolerans sp. nov., alkali-tolerant bacterium isolated from soil of ginseng.</title>
        <authorList>
            <person name="Lee D.H."/>
            <person name="Cha C.J."/>
        </authorList>
    </citation>
    <scope>NUCLEOTIDE SEQUENCE [LARGE SCALE GENOMIC DNA]</scope>
    <source>
        <strain evidence="3 4">KACC 19305</strain>
    </source>
</reference>
<sequence length="280" mass="28706">MKAVLLRLLLAVAVLLLSPCAHATITCTSLMTPGVSLNYQNNTTTSVQTFFAVTCTRTSTSDPVSVSYSVKADNGEYSNGVNNRGKHSDGSSLRYDFYTSSSCSTQWKGGTRISDSITWSGGSTGAITKQTSFWVCVVSAQTVTSSGVYSDSVGLTLTDSSNLTLSATALVSIFAPALCTVTSPPRSIALSYVAFGPQVSGTTSIGVTCTAGMPYVVSTDTAEAVLSGLRYVLSPGSVSSNGSGALQTHTITATVPGGQAGTCASGACNATRTHTLTISY</sequence>
<organism evidence="3 4">
    <name type="scientific">Ramlibacter alkalitolerans</name>
    <dbReference type="NCBI Taxonomy" id="2039631"/>
    <lineage>
        <taxon>Bacteria</taxon>
        <taxon>Pseudomonadati</taxon>
        <taxon>Pseudomonadota</taxon>
        <taxon>Betaproteobacteria</taxon>
        <taxon>Burkholderiales</taxon>
        <taxon>Comamonadaceae</taxon>
        <taxon>Ramlibacter</taxon>
    </lineage>
</organism>
<gene>
    <name evidence="3" type="ORF">JI746_10210</name>
</gene>
<keyword evidence="4" id="KW-1185">Reference proteome</keyword>
<evidence type="ECO:0000313" key="3">
    <source>
        <dbReference type="EMBL" id="MBL0425479.1"/>
    </source>
</evidence>
<feature type="chain" id="PRO_5045127428" evidence="1">
    <location>
        <begin position="24"/>
        <end position="280"/>
    </location>
</feature>
<keyword evidence="3" id="KW-0946">Virion</keyword>
<feature type="domain" description="Spore coat protein U/FanG" evidence="2">
    <location>
        <begin position="24"/>
        <end position="156"/>
    </location>
</feature>
<proteinExistence type="predicted"/>
<feature type="signal peptide" evidence="1">
    <location>
        <begin position="1"/>
        <end position="23"/>
    </location>
</feature>
<comment type="caution">
    <text evidence="3">The sequence shown here is derived from an EMBL/GenBank/DDBJ whole genome shotgun (WGS) entry which is preliminary data.</text>
</comment>
<evidence type="ECO:0000256" key="1">
    <source>
        <dbReference type="SAM" id="SignalP"/>
    </source>
</evidence>
<accession>A0ABS1JMK7</accession>
<dbReference type="EMBL" id="JAEQND010000005">
    <property type="protein sequence ID" value="MBL0425479.1"/>
    <property type="molecule type" value="Genomic_DNA"/>
</dbReference>
<keyword evidence="3" id="KW-0167">Capsid protein</keyword>
<dbReference type="InterPro" id="IPR007893">
    <property type="entry name" value="Spore_coat_U/FanG"/>
</dbReference>
<protein>
    <submittedName>
        <fullName evidence="3">Spore coat protein U domain-containing protein</fullName>
    </submittedName>
</protein>
<dbReference type="Proteomes" id="UP000622707">
    <property type="component" value="Unassembled WGS sequence"/>
</dbReference>
<dbReference type="Pfam" id="PF05229">
    <property type="entry name" value="SCPU"/>
    <property type="match status" value="1"/>
</dbReference>
<name>A0ABS1JMK7_9BURK</name>
<dbReference type="RefSeq" id="WP_201689120.1">
    <property type="nucleotide sequence ID" value="NZ_JAEQND010000005.1"/>
</dbReference>